<dbReference type="InterPro" id="IPR038740">
    <property type="entry name" value="BioF2-like_GNAT_dom"/>
</dbReference>
<organism evidence="2 3">
    <name type="scientific">Agrobacterium albertimagni AOL15</name>
    <dbReference type="NCBI Taxonomy" id="1156935"/>
    <lineage>
        <taxon>Bacteria</taxon>
        <taxon>Pseudomonadati</taxon>
        <taxon>Pseudomonadota</taxon>
        <taxon>Alphaproteobacteria</taxon>
        <taxon>Hyphomicrobiales</taxon>
        <taxon>Rhizobiaceae</taxon>
        <taxon>Rhizobium/Agrobacterium group</taxon>
        <taxon>Agrobacterium</taxon>
    </lineage>
</organism>
<gene>
    <name evidence="2" type="ORF">QWE_17693</name>
</gene>
<dbReference type="AlphaFoldDB" id="K2Q3Z1"/>
<feature type="domain" description="BioF2-like acetyltransferase" evidence="1">
    <location>
        <begin position="202"/>
        <end position="356"/>
    </location>
</feature>
<dbReference type="PATRIC" id="fig|1156935.5.peg.3603"/>
<evidence type="ECO:0000313" key="3">
    <source>
        <dbReference type="Proteomes" id="UP000007123"/>
    </source>
</evidence>
<evidence type="ECO:0000259" key="1">
    <source>
        <dbReference type="Pfam" id="PF13480"/>
    </source>
</evidence>
<reference evidence="2 3" key="1">
    <citation type="journal article" date="2012" name="J. Bacteriol.">
        <title>Draft Genome Sequence of Agrobacterium albertimagni Strain AOL15.</title>
        <authorList>
            <person name="Trimble W.L."/>
            <person name="Phung le T."/>
            <person name="Meyer F."/>
            <person name="Gilbert J.A."/>
            <person name="Silver S."/>
        </authorList>
    </citation>
    <scope>NUCLEOTIDE SEQUENCE [LARGE SCALE GENOMIC DNA]</scope>
    <source>
        <strain evidence="2 3">AOL15</strain>
    </source>
</reference>
<dbReference type="eggNOG" id="COG5653">
    <property type="taxonomic scope" value="Bacteria"/>
</dbReference>
<comment type="caution">
    <text evidence="2">The sequence shown here is derived from an EMBL/GenBank/DDBJ whole genome shotgun (WGS) entry which is preliminary data.</text>
</comment>
<name>K2Q3Z1_9HYPH</name>
<keyword evidence="3" id="KW-1185">Reference proteome</keyword>
<dbReference type="RefSeq" id="WP_006727533.1">
    <property type="nucleotide sequence ID" value="NZ_ALJF01000013.1"/>
</dbReference>
<dbReference type="Pfam" id="PF13480">
    <property type="entry name" value="Acetyltransf_6"/>
    <property type="match status" value="1"/>
</dbReference>
<sequence length="420" mass="46986">MRAQIRHDAMAFAEDLPDGGVAAEHDRAAVDTPVGRLSLRVHPRMAPVERAWRQLESDPWNSLHQGYDWCRAWVETHGHPLAIVEGRLNDEIAFLLPLEIERHYLVRNARFIGSAFTNFNSGLFSAAFRTAAQALPGPTLETVLVEALRDHADLLSLTNIPFDWRGERHPLSVLSHIRNQNASFQLPLRATMEETIAPLNAKSRRKKYRAQVRKLEAAGGFDHIRPARLADQQALLERFFQQKAARFAAGGLPNVFQPAETQAFFRMLLEFDRGGSDVPLELHAISLKGEHDGKIAAITGLSRKGDHVICQFGSIDDSLMAEASPGELLFWLVIERSALNGATLFDFGIGDQDYKRRWCSVETVHHDVLLPLRPAGRLAAMTHRSLTRTKSFIKGNPHLYTLIQRLRAQSTASPAAKSED</sequence>
<dbReference type="Gene3D" id="3.40.630.30">
    <property type="match status" value="1"/>
</dbReference>
<protein>
    <recommendedName>
        <fullName evidence="1">BioF2-like acetyltransferase domain-containing protein</fullName>
    </recommendedName>
</protein>
<proteinExistence type="predicted"/>
<dbReference type="EMBL" id="ALJF01000013">
    <property type="protein sequence ID" value="EKF58459.1"/>
    <property type="molecule type" value="Genomic_DNA"/>
</dbReference>
<dbReference type="Proteomes" id="UP000007123">
    <property type="component" value="Unassembled WGS sequence"/>
</dbReference>
<dbReference type="InterPro" id="IPR016181">
    <property type="entry name" value="Acyl_CoA_acyltransferase"/>
</dbReference>
<accession>K2Q3Z1</accession>
<dbReference type="SUPFAM" id="SSF55729">
    <property type="entry name" value="Acyl-CoA N-acyltransferases (Nat)"/>
    <property type="match status" value="1"/>
</dbReference>
<dbReference type="STRING" id="1156935.QWE_17693"/>
<evidence type="ECO:0000313" key="2">
    <source>
        <dbReference type="EMBL" id="EKF58459.1"/>
    </source>
</evidence>